<evidence type="ECO:0000256" key="4">
    <source>
        <dbReference type="ARBA" id="ARBA00022989"/>
    </source>
</evidence>
<evidence type="ECO:0000256" key="5">
    <source>
        <dbReference type="ARBA" id="ARBA00023136"/>
    </source>
</evidence>
<feature type="transmembrane region" description="Helical" evidence="6">
    <location>
        <begin position="45"/>
        <end position="65"/>
    </location>
</feature>
<keyword evidence="4 6" id="KW-1133">Transmembrane helix</keyword>
<dbReference type="InterPro" id="IPR000276">
    <property type="entry name" value="GPCR_Rhodpsn"/>
</dbReference>
<dbReference type="GO" id="GO:0016020">
    <property type="term" value="C:membrane"/>
    <property type="evidence" value="ECO:0007669"/>
    <property type="project" value="UniProtKB-SubCell"/>
</dbReference>
<dbReference type="Pfam" id="PF00001">
    <property type="entry name" value="7tm_1"/>
    <property type="match status" value="1"/>
</dbReference>
<dbReference type="InterPro" id="IPR052954">
    <property type="entry name" value="GPCR-Ligand_Int"/>
</dbReference>
<evidence type="ECO:0000256" key="2">
    <source>
        <dbReference type="ARBA" id="ARBA00010663"/>
    </source>
</evidence>
<evidence type="ECO:0000256" key="6">
    <source>
        <dbReference type="SAM" id="Phobius"/>
    </source>
</evidence>
<feature type="transmembrane region" description="Helical" evidence="6">
    <location>
        <begin position="12"/>
        <end position="33"/>
    </location>
</feature>
<dbReference type="AlphaFoldDB" id="A0A0K2U4J9"/>
<feature type="non-terminal residue" evidence="8">
    <location>
        <position position="1"/>
    </location>
</feature>
<dbReference type="PANTHER" id="PTHR46641">
    <property type="entry name" value="FMRFAMIDE RECEPTOR-RELATED"/>
    <property type="match status" value="1"/>
</dbReference>
<feature type="transmembrane region" description="Helical" evidence="6">
    <location>
        <begin position="121"/>
        <end position="139"/>
    </location>
</feature>
<evidence type="ECO:0000256" key="3">
    <source>
        <dbReference type="ARBA" id="ARBA00022692"/>
    </source>
</evidence>
<protein>
    <recommendedName>
        <fullName evidence="7">G-protein coupled receptors family 1 profile domain-containing protein</fullName>
    </recommendedName>
</protein>
<dbReference type="SUPFAM" id="SSF81321">
    <property type="entry name" value="Family A G protein-coupled receptor-like"/>
    <property type="match status" value="1"/>
</dbReference>
<dbReference type="OrthoDB" id="10011262at2759"/>
<dbReference type="InterPro" id="IPR017452">
    <property type="entry name" value="GPCR_Rhodpsn_7TM"/>
</dbReference>
<name>A0A0K2U4J9_LEPSM</name>
<feature type="domain" description="G-protein coupled receptors family 1 profile" evidence="7">
    <location>
        <begin position="24"/>
        <end position="253"/>
    </location>
</feature>
<comment type="similarity">
    <text evidence="2">Belongs to the G-protein coupled receptor 1 family.</text>
</comment>
<keyword evidence="3 6" id="KW-0812">Transmembrane</keyword>
<keyword evidence="5 6" id="KW-0472">Membrane</keyword>
<dbReference type="EMBL" id="HACA01015280">
    <property type="protein sequence ID" value="CDW32641.1"/>
    <property type="molecule type" value="Transcribed_RNA"/>
</dbReference>
<dbReference type="GO" id="GO:0004930">
    <property type="term" value="F:G protein-coupled receptor activity"/>
    <property type="evidence" value="ECO:0007669"/>
    <property type="project" value="InterPro"/>
</dbReference>
<reference evidence="8" key="1">
    <citation type="submission" date="2014-05" db="EMBL/GenBank/DDBJ databases">
        <authorList>
            <person name="Chronopoulou M."/>
        </authorList>
    </citation>
    <scope>NUCLEOTIDE SEQUENCE</scope>
    <source>
        <tissue evidence="8">Whole organism</tissue>
    </source>
</reference>
<sequence>MIPTFEYVVDGFVLTIVSLFGLIGTLMAVRVLLKTNLRNSFSVLLIGLALCDAHFLALAILIFGLPKASDWFSTISIYMSPFCNGLIGIARTGSVYLTMSVTLERYFAIVRPLHHFYAKKYLLPASLTFAILYNIPKFLELKQAVFPFTNETMIVATSLRENRIYQTVYVFWLKVIFMELIPYLVIIILNTLIVTKIRKSKKFRKSIRQQQVSNNSNSLRFHRPKKMEELQMDETQSSVSHYLLSIIVSLQQG</sequence>
<dbReference type="PRINTS" id="PR00237">
    <property type="entry name" value="GPCRRHODOPSN"/>
</dbReference>
<feature type="transmembrane region" description="Helical" evidence="6">
    <location>
        <begin position="169"/>
        <end position="195"/>
    </location>
</feature>
<proteinExistence type="inferred from homology"/>
<dbReference type="Gene3D" id="1.20.1070.10">
    <property type="entry name" value="Rhodopsin 7-helix transmembrane proteins"/>
    <property type="match status" value="1"/>
</dbReference>
<evidence type="ECO:0000259" key="7">
    <source>
        <dbReference type="PROSITE" id="PS50262"/>
    </source>
</evidence>
<evidence type="ECO:0000313" key="8">
    <source>
        <dbReference type="EMBL" id="CDW32641.1"/>
    </source>
</evidence>
<dbReference type="PROSITE" id="PS50262">
    <property type="entry name" value="G_PROTEIN_RECEP_F1_2"/>
    <property type="match status" value="1"/>
</dbReference>
<accession>A0A0K2U4J9</accession>
<dbReference type="PANTHER" id="PTHR46641:SF2">
    <property type="entry name" value="FMRFAMIDE RECEPTOR"/>
    <property type="match status" value="1"/>
</dbReference>
<comment type="subcellular location">
    <subcellularLocation>
        <location evidence="1">Membrane</location>
    </subcellularLocation>
</comment>
<organism evidence="8">
    <name type="scientific">Lepeophtheirus salmonis</name>
    <name type="common">Salmon louse</name>
    <name type="synonym">Caligus salmonis</name>
    <dbReference type="NCBI Taxonomy" id="72036"/>
    <lineage>
        <taxon>Eukaryota</taxon>
        <taxon>Metazoa</taxon>
        <taxon>Ecdysozoa</taxon>
        <taxon>Arthropoda</taxon>
        <taxon>Crustacea</taxon>
        <taxon>Multicrustacea</taxon>
        <taxon>Hexanauplia</taxon>
        <taxon>Copepoda</taxon>
        <taxon>Siphonostomatoida</taxon>
        <taxon>Caligidae</taxon>
        <taxon>Lepeophtheirus</taxon>
    </lineage>
</organism>
<evidence type="ECO:0000256" key="1">
    <source>
        <dbReference type="ARBA" id="ARBA00004370"/>
    </source>
</evidence>
<feature type="transmembrane region" description="Helical" evidence="6">
    <location>
        <begin position="71"/>
        <end position="90"/>
    </location>
</feature>
<dbReference type="CDD" id="cd14978">
    <property type="entry name" value="7tmA_FMRFamide_R-like"/>
    <property type="match status" value="1"/>
</dbReference>